<feature type="domain" description="Reverse transcriptase zinc-binding" evidence="1">
    <location>
        <begin position="324"/>
        <end position="410"/>
    </location>
</feature>
<dbReference type="Proteomes" id="UP001472677">
    <property type="component" value="Unassembled WGS sequence"/>
</dbReference>
<name>A0ABR2F4E9_9ROSI</name>
<organism evidence="2 3">
    <name type="scientific">Hibiscus sabdariffa</name>
    <name type="common">roselle</name>
    <dbReference type="NCBI Taxonomy" id="183260"/>
    <lineage>
        <taxon>Eukaryota</taxon>
        <taxon>Viridiplantae</taxon>
        <taxon>Streptophyta</taxon>
        <taxon>Embryophyta</taxon>
        <taxon>Tracheophyta</taxon>
        <taxon>Spermatophyta</taxon>
        <taxon>Magnoliopsida</taxon>
        <taxon>eudicotyledons</taxon>
        <taxon>Gunneridae</taxon>
        <taxon>Pentapetalae</taxon>
        <taxon>rosids</taxon>
        <taxon>malvids</taxon>
        <taxon>Malvales</taxon>
        <taxon>Malvaceae</taxon>
        <taxon>Malvoideae</taxon>
        <taxon>Hibiscus</taxon>
    </lineage>
</organism>
<gene>
    <name evidence="2" type="ORF">V6N12_027966</name>
</gene>
<evidence type="ECO:0000313" key="3">
    <source>
        <dbReference type="Proteomes" id="UP001472677"/>
    </source>
</evidence>
<reference evidence="2 3" key="1">
    <citation type="journal article" date="2024" name="G3 (Bethesda)">
        <title>Genome assembly of Hibiscus sabdariffa L. provides insights into metabolisms of medicinal natural products.</title>
        <authorList>
            <person name="Kim T."/>
        </authorList>
    </citation>
    <scope>NUCLEOTIDE SEQUENCE [LARGE SCALE GENOMIC DNA]</scope>
    <source>
        <strain evidence="2">TK-2024</strain>
        <tissue evidence="2">Old leaves</tissue>
    </source>
</reference>
<proteinExistence type="predicted"/>
<dbReference type="Pfam" id="PF13966">
    <property type="entry name" value="zf-RVT"/>
    <property type="match status" value="1"/>
</dbReference>
<comment type="caution">
    <text evidence="2">The sequence shown here is derived from an EMBL/GenBank/DDBJ whole genome shotgun (WGS) entry which is preliminary data.</text>
</comment>
<dbReference type="EMBL" id="JBBPBM010000008">
    <property type="protein sequence ID" value="KAK8571898.1"/>
    <property type="molecule type" value="Genomic_DNA"/>
</dbReference>
<accession>A0ABR2F4E9</accession>
<dbReference type="InterPro" id="IPR026960">
    <property type="entry name" value="RVT-Znf"/>
</dbReference>
<evidence type="ECO:0000313" key="2">
    <source>
        <dbReference type="EMBL" id="KAK8571898.1"/>
    </source>
</evidence>
<keyword evidence="3" id="KW-1185">Reference proteome</keyword>
<sequence length="490" mass="54275">MDPDVGSAMEMVHSNVEGAEDADSGGRSDAGRVKSLMREWQSNVVLKGSSSGSWFHALVVDDEGVANREVATAVLQDAGKSILVNPHQSDNAPLNMKNGGASIRKNDAYRASNPDKKVKAGKTIDTSMTVVPLVEGSQVHVAGRTVRARSGLHQVVTIVEKNDPPAGISAARHSRFRLLQSKGKGDGYRRGLSVRKSNERGLGTRISTVEFTRRLSAELDENLVVPMAVGEDIRDRAEPSRGLRANRVSALKREDGYWCSNIEELRGMVVQFYQHLFSSYLVPRPVYPIRGHFKPISEVQATKGPCSRVGRDWIGWVGSNDRRFSVKSGFSLRQGTLMDEASKVWLAIHKFRGPPRIRYFLWLVCRCKIMTNDERVKRSFASDRSCHICGAAVEDVDHVLRLCPPAFQIWSKLIRGERLDGFLSMPLLDWVLGNLLATNLGPAIRRLWSAANMRSMCILRQRRVCVCCRLHVGGNNDIGIGLVSSYGTLD</sequence>
<evidence type="ECO:0000259" key="1">
    <source>
        <dbReference type="Pfam" id="PF13966"/>
    </source>
</evidence>
<protein>
    <recommendedName>
        <fullName evidence="1">Reverse transcriptase zinc-binding domain-containing protein</fullName>
    </recommendedName>
</protein>